<dbReference type="PANTHER" id="PTHR12236">
    <property type="entry name" value="STRUCTURAL CONTITUENT OF CUTICLE"/>
    <property type="match status" value="1"/>
</dbReference>
<evidence type="ECO:0000313" key="4">
    <source>
        <dbReference type="Proteomes" id="UP000015103"/>
    </source>
</evidence>
<organism evidence="3 4">
    <name type="scientific">Rhodnius prolixus</name>
    <name type="common">Triatomid bug</name>
    <dbReference type="NCBI Taxonomy" id="13249"/>
    <lineage>
        <taxon>Eukaryota</taxon>
        <taxon>Metazoa</taxon>
        <taxon>Ecdysozoa</taxon>
        <taxon>Arthropoda</taxon>
        <taxon>Hexapoda</taxon>
        <taxon>Insecta</taxon>
        <taxon>Pterygota</taxon>
        <taxon>Neoptera</taxon>
        <taxon>Paraneoptera</taxon>
        <taxon>Hemiptera</taxon>
        <taxon>Heteroptera</taxon>
        <taxon>Panheteroptera</taxon>
        <taxon>Cimicomorpha</taxon>
        <taxon>Reduviidae</taxon>
        <taxon>Triatominae</taxon>
        <taxon>Rhodnius</taxon>
    </lineage>
</organism>
<dbReference type="STRING" id="13249.T1HAQ5"/>
<dbReference type="InterPro" id="IPR000618">
    <property type="entry name" value="Insect_cuticle"/>
</dbReference>
<dbReference type="eggNOG" id="ENOG502SDVS">
    <property type="taxonomic scope" value="Eukaryota"/>
</dbReference>
<dbReference type="InterPro" id="IPR051217">
    <property type="entry name" value="Insect_Cuticle_Struc_Prot"/>
</dbReference>
<dbReference type="GO" id="GO:0005615">
    <property type="term" value="C:extracellular space"/>
    <property type="evidence" value="ECO:0007669"/>
    <property type="project" value="TreeGrafter"/>
</dbReference>
<dbReference type="PROSITE" id="PS51155">
    <property type="entry name" value="CHIT_BIND_RR_2"/>
    <property type="match status" value="1"/>
</dbReference>
<accession>T1HAQ5</accession>
<reference evidence="3" key="1">
    <citation type="submission" date="2015-05" db="UniProtKB">
        <authorList>
            <consortium name="EnsemblMetazoa"/>
        </authorList>
    </citation>
    <scope>IDENTIFICATION</scope>
</reference>
<dbReference type="OMA" id="YHGLEQS"/>
<feature type="compositionally biased region" description="Low complexity" evidence="2">
    <location>
        <begin position="571"/>
        <end position="583"/>
    </location>
</feature>
<keyword evidence="1" id="KW-0193">Cuticle</keyword>
<feature type="region of interest" description="Disordered" evidence="2">
    <location>
        <begin position="387"/>
        <end position="408"/>
    </location>
</feature>
<dbReference type="InParanoid" id="T1HAQ5"/>
<dbReference type="PANTHER" id="PTHR12236:SF86">
    <property type="entry name" value="CCP84AC-RELATED"/>
    <property type="match status" value="1"/>
</dbReference>
<evidence type="ECO:0000256" key="2">
    <source>
        <dbReference type="SAM" id="MobiDB-lite"/>
    </source>
</evidence>
<dbReference type="AlphaFoldDB" id="T1HAQ5"/>
<protein>
    <submittedName>
        <fullName evidence="3">Uncharacterized protein</fullName>
    </submittedName>
</protein>
<dbReference type="GO" id="GO:0031012">
    <property type="term" value="C:extracellular matrix"/>
    <property type="evidence" value="ECO:0007669"/>
    <property type="project" value="TreeGrafter"/>
</dbReference>
<proteinExistence type="predicted"/>
<dbReference type="Pfam" id="PF00379">
    <property type="entry name" value="Chitin_bind_4"/>
    <property type="match status" value="1"/>
</dbReference>
<feature type="region of interest" description="Disordered" evidence="2">
    <location>
        <begin position="547"/>
        <end position="598"/>
    </location>
</feature>
<dbReference type="Proteomes" id="UP000015103">
    <property type="component" value="Unassembled WGS sequence"/>
</dbReference>
<dbReference type="HOGENOM" id="CLU_406158_0_0_1"/>
<dbReference type="VEuPathDB" id="VectorBase:RPRC001110"/>
<sequence length="677" mass="71311">MTSMSLKQMETACKKEHDTLQATIDKISATLDESDSSKAKIVDDLRELSGKIKVFQNGKLKQLDELIFKLRQIEEGKKPQTQPPLYINDVQGYYDLTMIEIIMIACMMSSRREVQHILQDIEVDLQSPRKLYGRRRLNKIIAVVACLAPVLAVEPYGGLGGGGGERHGGYHDEQEQHTEPHYSFEYEVKDPHTQDIKTHKEERQGGRTQGVYELVEADGSKRKVEYTVEGKSGFNVVVHRENTKHPVTMRKGGYTSGGAVGYGSGSGGYSSGGRDYSAVGGDYSSGGKDYSAVGGDYSSGGKDYSARGGEYSSGGRDYSARSGDYSSGGKDFSARGGDYSSGGKDYSARGGDYSAESGGSHTSAGNFGGGREYATFYDGLFKKGSQGGHSDGYKGQSEKDYGNQGNFARGSSVGTLSAGALQAEFGGHSSKALQDSYNGGGRSLAGPSAGVFLGDYRSSLGANYASGGRHNVGALQGSYLGGSGSVAGRNTGASVGDHRSSVDANYARQGAHYSGTSAGAYDGGSHGEHPTSYANFALHRSQVVGQSTGYSSEGLQSGFGGQSPYGQNQPAGYTSAGTTTYTSQSSGNEGLGGQFGDFHGQQAERANQYGQPARSLNDQSYLGTSTSGGYTAINPAEYSSGSSGEHATSSLKFYAHGAEVSTSTRHIVPVKQQTSPY</sequence>
<dbReference type="EnsemblMetazoa" id="RPRC001110-RA">
    <property type="protein sequence ID" value="RPRC001110-PA"/>
    <property type="gene ID" value="RPRC001110"/>
</dbReference>
<evidence type="ECO:0000313" key="3">
    <source>
        <dbReference type="EnsemblMetazoa" id="RPRC001110-PA"/>
    </source>
</evidence>
<name>T1HAQ5_RHOPR</name>
<evidence type="ECO:0000256" key="1">
    <source>
        <dbReference type="ARBA" id="ARBA00022460"/>
    </source>
</evidence>
<dbReference type="GO" id="GO:0042302">
    <property type="term" value="F:structural constituent of cuticle"/>
    <property type="evidence" value="ECO:0007669"/>
    <property type="project" value="UniProtKB-UniRule"/>
</dbReference>
<dbReference type="EMBL" id="ACPB03015980">
    <property type="status" value="NOT_ANNOTATED_CDS"/>
    <property type="molecule type" value="Genomic_DNA"/>
</dbReference>
<feature type="region of interest" description="Disordered" evidence="2">
    <location>
        <begin position="295"/>
        <end position="343"/>
    </location>
</feature>
<keyword evidence="4" id="KW-1185">Reference proteome</keyword>